<protein>
    <submittedName>
        <fullName evidence="7">Peptide chain release factor 1</fullName>
    </submittedName>
</protein>
<dbReference type="InterPro" id="IPR005139">
    <property type="entry name" value="PCRF"/>
</dbReference>
<comment type="function">
    <text evidence="1">Peptide chain release factor 1 directs the termination of translation in response to the peptide chain termination codons UAG and UAA.</text>
</comment>
<dbReference type="Proteomes" id="UP000230779">
    <property type="component" value="Unassembled WGS sequence"/>
</dbReference>
<sequence length="241" mass="27513">MEEKFKKLAERFDEIERILQNPEITNDQKKLQAFSKEYNELKETINLGSKLAEIKRALQETEDTINNEEEKELKQMAEEERERLTAEKKEIEEKIKFAFLPKDPLDQKDIIVEIRAGAGGEEAALFAANLFRMYSRYAENKGWKTQLLNTSRTGIGGFKEVIFEISGSNVYSNLKYESGVHRVQRVPETEKSGRVHTSTITVAILPQAENVDIEIKPEDLRIDVYRSSGHGGQSVNTTDSA</sequence>
<organism evidence="7 8">
    <name type="scientific">Candidatus Kerfeldbacteria bacterium CG_4_10_14_0_8_um_filter_42_10</name>
    <dbReference type="NCBI Taxonomy" id="2014248"/>
    <lineage>
        <taxon>Bacteria</taxon>
        <taxon>Candidatus Kerfeldiibacteriota</taxon>
    </lineage>
</organism>
<evidence type="ECO:0000259" key="6">
    <source>
        <dbReference type="SMART" id="SM00937"/>
    </source>
</evidence>
<feature type="coiled-coil region" evidence="5">
    <location>
        <begin position="24"/>
        <end position="94"/>
    </location>
</feature>
<feature type="non-terminal residue" evidence="7">
    <location>
        <position position="241"/>
    </location>
</feature>
<dbReference type="SUPFAM" id="SSF75620">
    <property type="entry name" value="Release factor"/>
    <property type="match status" value="1"/>
</dbReference>
<dbReference type="GO" id="GO:0005737">
    <property type="term" value="C:cytoplasm"/>
    <property type="evidence" value="ECO:0007669"/>
    <property type="project" value="UniProtKB-ARBA"/>
</dbReference>
<dbReference type="InterPro" id="IPR045853">
    <property type="entry name" value="Pep_chain_release_fac_I_sf"/>
</dbReference>
<accession>A0A2M7RKH7</accession>
<evidence type="ECO:0000256" key="3">
    <source>
        <dbReference type="ARBA" id="ARBA00022481"/>
    </source>
</evidence>
<dbReference type="PANTHER" id="PTHR43804:SF7">
    <property type="entry name" value="LD18447P"/>
    <property type="match status" value="1"/>
</dbReference>
<keyword evidence="3" id="KW-0488">Methylation</keyword>
<dbReference type="GO" id="GO:0003747">
    <property type="term" value="F:translation release factor activity"/>
    <property type="evidence" value="ECO:0007669"/>
    <property type="project" value="InterPro"/>
</dbReference>
<dbReference type="Pfam" id="PF03462">
    <property type="entry name" value="PCRF"/>
    <property type="match status" value="1"/>
</dbReference>
<evidence type="ECO:0000313" key="7">
    <source>
        <dbReference type="EMBL" id="PIY97082.1"/>
    </source>
</evidence>
<comment type="caution">
    <text evidence="7">The sequence shown here is derived from an EMBL/GenBank/DDBJ whole genome shotgun (WGS) entry which is preliminary data.</text>
</comment>
<gene>
    <name evidence="7" type="ORF">COY66_01370</name>
</gene>
<dbReference type="InterPro" id="IPR050057">
    <property type="entry name" value="Prokaryotic/Mito_RF"/>
</dbReference>
<dbReference type="EMBL" id="PFMD01000017">
    <property type="protein sequence ID" value="PIY97082.1"/>
    <property type="molecule type" value="Genomic_DNA"/>
</dbReference>
<proteinExistence type="inferred from homology"/>
<dbReference type="AlphaFoldDB" id="A0A2M7RKH7"/>
<evidence type="ECO:0000256" key="2">
    <source>
        <dbReference type="ARBA" id="ARBA00010835"/>
    </source>
</evidence>
<dbReference type="SMART" id="SM00937">
    <property type="entry name" value="PCRF"/>
    <property type="match status" value="1"/>
</dbReference>
<keyword evidence="4" id="KW-0648">Protein biosynthesis</keyword>
<dbReference type="Gene3D" id="3.30.160.20">
    <property type="match status" value="1"/>
</dbReference>
<dbReference type="Pfam" id="PF00472">
    <property type="entry name" value="RF-1"/>
    <property type="match status" value="1"/>
</dbReference>
<dbReference type="Gene3D" id="3.30.70.1660">
    <property type="match status" value="1"/>
</dbReference>
<evidence type="ECO:0000256" key="5">
    <source>
        <dbReference type="SAM" id="Coils"/>
    </source>
</evidence>
<comment type="similarity">
    <text evidence="2">Belongs to the prokaryotic/mitochondrial release factor family.</text>
</comment>
<evidence type="ECO:0000256" key="4">
    <source>
        <dbReference type="ARBA" id="ARBA00022917"/>
    </source>
</evidence>
<evidence type="ECO:0000256" key="1">
    <source>
        <dbReference type="ARBA" id="ARBA00002986"/>
    </source>
</evidence>
<feature type="domain" description="Peptide chain release factor" evidence="6">
    <location>
        <begin position="63"/>
        <end position="177"/>
    </location>
</feature>
<dbReference type="FunFam" id="3.30.70.1660:FF:000002">
    <property type="entry name" value="Peptide chain release factor 1"/>
    <property type="match status" value="1"/>
</dbReference>
<keyword evidence="5" id="KW-0175">Coiled coil</keyword>
<dbReference type="InterPro" id="IPR000352">
    <property type="entry name" value="Pep_chain_release_fac_I"/>
</dbReference>
<dbReference type="PANTHER" id="PTHR43804">
    <property type="entry name" value="LD18447P"/>
    <property type="match status" value="1"/>
</dbReference>
<name>A0A2M7RKH7_9BACT</name>
<reference evidence="7 8" key="1">
    <citation type="submission" date="2017-09" db="EMBL/GenBank/DDBJ databases">
        <title>Depth-based differentiation of microbial function through sediment-hosted aquifers and enrichment of novel symbionts in the deep terrestrial subsurface.</title>
        <authorList>
            <person name="Probst A.J."/>
            <person name="Ladd B."/>
            <person name="Jarett J.K."/>
            <person name="Geller-Mcgrath D.E."/>
            <person name="Sieber C.M."/>
            <person name="Emerson J.B."/>
            <person name="Anantharaman K."/>
            <person name="Thomas B.C."/>
            <person name="Malmstrom R."/>
            <person name="Stieglmeier M."/>
            <person name="Klingl A."/>
            <person name="Woyke T."/>
            <person name="Ryan C.M."/>
            <person name="Banfield J.F."/>
        </authorList>
    </citation>
    <scope>NUCLEOTIDE SEQUENCE [LARGE SCALE GENOMIC DNA]</scope>
    <source>
        <strain evidence="7">CG_4_10_14_0_8_um_filter_42_10</strain>
    </source>
</reference>
<evidence type="ECO:0000313" key="8">
    <source>
        <dbReference type="Proteomes" id="UP000230779"/>
    </source>
</evidence>
<dbReference type="Gene3D" id="6.10.140.1950">
    <property type="match status" value="1"/>
</dbReference>